<feature type="compositionally biased region" description="Low complexity" evidence="1">
    <location>
        <begin position="495"/>
        <end position="515"/>
    </location>
</feature>
<reference evidence="5" key="1">
    <citation type="journal article" date="2019" name="Int. J. Syst. Evol. Microbiol.">
        <title>The Global Catalogue of Microorganisms (GCM) 10K type strain sequencing project: providing services to taxonomists for standard genome sequencing and annotation.</title>
        <authorList>
            <consortium name="The Broad Institute Genomics Platform"/>
            <consortium name="The Broad Institute Genome Sequencing Center for Infectious Disease"/>
            <person name="Wu L."/>
            <person name="Ma J."/>
        </authorList>
    </citation>
    <scope>NUCLEOTIDE SEQUENCE [LARGE SCALE GENOMIC DNA]</scope>
    <source>
        <strain evidence="5">CCUG 59189</strain>
    </source>
</reference>
<feature type="domain" description="SLH" evidence="3">
    <location>
        <begin position="47"/>
        <end position="105"/>
    </location>
</feature>
<evidence type="ECO:0000313" key="4">
    <source>
        <dbReference type="EMBL" id="MFD1179415.1"/>
    </source>
</evidence>
<accession>A0ABW3S4M6</accession>
<evidence type="ECO:0000259" key="3">
    <source>
        <dbReference type="PROSITE" id="PS51272"/>
    </source>
</evidence>
<evidence type="ECO:0000256" key="1">
    <source>
        <dbReference type="SAM" id="MobiDB-lite"/>
    </source>
</evidence>
<protein>
    <submittedName>
        <fullName evidence="4">S-layer homology domain-containing protein</fullName>
    </submittedName>
</protein>
<feature type="domain" description="SLH" evidence="3">
    <location>
        <begin position="170"/>
        <end position="232"/>
    </location>
</feature>
<feature type="signal peptide" evidence="2">
    <location>
        <begin position="1"/>
        <end position="26"/>
    </location>
</feature>
<sequence length="846" mass="89345">MKKKWLSLFLSTVILGSTLFTGGVSAANGSTTLEDKGAVPTGKATLQTASAFTDLSGHWAKAVIEKWQHRGIVQGDVLGKFDPNRSLTRSEWVALVNRIFQLNDKTDRSFRDVQAQDWFAKDVQSAAAAGYIKGDQDGNFNPNAPLTREQAAVTLDKLLKLQNTENTVTKSFKDASSLAKWSTSSVYAAVDKGLLRGYKDQTFRPSLPLTRAEAVTLLDRATEAYGAWYGEAGVYGPEATDAAKGAGQADSSSIAAGSVDSNTKSASSPQKIDGSVIINAPDITLQNTEITGNLIIGKGVGEGDVNLSNVTVHGSTYVYGGGENSIHVDNSVLVNIIVNKNDGTVRIVAKGKTAIQEVVVQTGANLEAAKGVQVSKVSLTNELPADSKVRLAGYFNTVNVEAYSVALDIPEGSIGELNVSPEAGGTTMETGKEASILSLVLNAAAKVTGLGEIKNAIINTSGSSFDQAPTKIKVGDQVSRDAKLSIGGKEVNAGEAAAATPAATSTPASTGSTSGSSGGSSSSGGGNSGGDTGNPSNGSHWIQVNLEKKAVSVGEAVYFTSSQDGTAYLVSDRIAYFNPATLQLAVDSGEALQMPVKAGVRSYFDTDNLNNVRYPSNYEFYVVVYNSVGNHNAEEVIVLNETEHLDPSPVLTHHGTDPEYFSINYNRLVQLTPGRSAEEIVELALNGSDSFVPFNSSLGTVQIVGNKVMIRPIQSKLGKNFRFRLKKGAVITGDGQSNTEFVTGAINSFIGIAMISHGGKSYATVKIGESIQFSVEDEATVYLMPEYIQGSKDSFDKKVTEGWGKKIEVSAAEVGKMITILTEGLSPGRYNLHVWSGHSVLIELIK</sequence>
<feature type="compositionally biased region" description="Gly residues" evidence="1">
    <location>
        <begin position="516"/>
        <end position="532"/>
    </location>
</feature>
<dbReference type="PANTHER" id="PTHR43308:SF5">
    <property type="entry name" value="S-LAYER PROTEIN _ PEPTIDOGLYCAN ENDO-BETA-N-ACETYLGLUCOSAMINIDASE"/>
    <property type="match status" value="1"/>
</dbReference>
<comment type="caution">
    <text evidence="4">The sequence shown here is derived from an EMBL/GenBank/DDBJ whole genome shotgun (WGS) entry which is preliminary data.</text>
</comment>
<evidence type="ECO:0000256" key="2">
    <source>
        <dbReference type="SAM" id="SignalP"/>
    </source>
</evidence>
<dbReference type="EMBL" id="JBHTLM010000030">
    <property type="protein sequence ID" value="MFD1179415.1"/>
    <property type="molecule type" value="Genomic_DNA"/>
</dbReference>
<keyword evidence="2" id="KW-0732">Signal</keyword>
<gene>
    <name evidence="4" type="ORF">ACFQ3W_24400</name>
</gene>
<proteinExistence type="predicted"/>
<feature type="chain" id="PRO_5045418777" evidence="2">
    <location>
        <begin position="27"/>
        <end position="846"/>
    </location>
</feature>
<organism evidence="4 5">
    <name type="scientific">Paenibacillus puldeungensis</name>
    <dbReference type="NCBI Taxonomy" id="696536"/>
    <lineage>
        <taxon>Bacteria</taxon>
        <taxon>Bacillati</taxon>
        <taxon>Bacillota</taxon>
        <taxon>Bacilli</taxon>
        <taxon>Bacillales</taxon>
        <taxon>Paenibacillaceae</taxon>
        <taxon>Paenibacillus</taxon>
    </lineage>
</organism>
<feature type="region of interest" description="Disordered" evidence="1">
    <location>
        <begin position="495"/>
        <end position="540"/>
    </location>
</feature>
<keyword evidence="5" id="KW-1185">Reference proteome</keyword>
<dbReference type="Proteomes" id="UP001597262">
    <property type="component" value="Unassembled WGS sequence"/>
</dbReference>
<feature type="domain" description="SLH" evidence="3">
    <location>
        <begin position="106"/>
        <end position="169"/>
    </location>
</feature>
<dbReference type="PROSITE" id="PS51272">
    <property type="entry name" value="SLH"/>
    <property type="match status" value="3"/>
</dbReference>
<evidence type="ECO:0000313" key="5">
    <source>
        <dbReference type="Proteomes" id="UP001597262"/>
    </source>
</evidence>
<name>A0ABW3S4M6_9BACL</name>
<dbReference type="InterPro" id="IPR051465">
    <property type="entry name" value="Cell_Envelope_Struct_Comp"/>
</dbReference>
<dbReference type="InterPro" id="IPR001119">
    <property type="entry name" value="SLH_dom"/>
</dbReference>
<dbReference type="RefSeq" id="WP_379321837.1">
    <property type="nucleotide sequence ID" value="NZ_JBHTLM010000030.1"/>
</dbReference>
<dbReference type="Pfam" id="PF00395">
    <property type="entry name" value="SLH"/>
    <property type="match status" value="3"/>
</dbReference>
<dbReference type="PANTHER" id="PTHR43308">
    <property type="entry name" value="OUTER MEMBRANE PROTEIN ALPHA-RELATED"/>
    <property type="match status" value="1"/>
</dbReference>